<gene>
    <name evidence="1" type="ORF">L1F31_13525</name>
</gene>
<name>A0ABY5SLV2_9MICO</name>
<evidence type="ECO:0000313" key="2">
    <source>
        <dbReference type="Proteomes" id="UP001064879"/>
    </source>
</evidence>
<dbReference type="Proteomes" id="UP001064879">
    <property type="component" value="Chromosome"/>
</dbReference>
<proteinExistence type="predicted"/>
<reference evidence="1" key="1">
    <citation type="submission" date="2022-03" db="EMBL/GenBank/DDBJ databases">
        <title>Brevibacterium spongiae sp. nov., isolated from marine sponge.</title>
        <authorList>
            <person name="Li Z."/>
            <person name="Zhang M."/>
        </authorList>
    </citation>
    <scope>NUCLEOTIDE SEQUENCE</scope>
    <source>
        <strain evidence="1">WHS-Z9</strain>
    </source>
</reference>
<protein>
    <submittedName>
        <fullName evidence="1">Uncharacterized protein</fullName>
    </submittedName>
</protein>
<dbReference type="EMBL" id="CP093443">
    <property type="protein sequence ID" value="UVI35129.1"/>
    <property type="molecule type" value="Genomic_DNA"/>
</dbReference>
<accession>A0ABY5SLV2</accession>
<sequence length="104" mass="11778">MILRIELRPHWINGWFVRAFSTPFLLVGSTEDREYRLSWLAPTEVEVDERQSLKVGVGVRYFGRGALLGVSMSELPGESTSQTAPIDLTFRNGAWNHDPFVLAD</sequence>
<dbReference type="RefSeq" id="WP_265417802.1">
    <property type="nucleotide sequence ID" value="NZ_CP093443.1"/>
</dbReference>
<keyword evidence="2" id="KW-1185">Reference proteome</keyword>
<organism evidence="1 2">
    <name type="scientific">Brevibacterium spongiae</name>
    <dbReference type="NCBI Taxonomy" id="2909672"/>
    <lineage>
        <taxon>Bacteria</taxon>
        <taxon>Bacillati</taxon>
        <taxon>Actinomycetota</taxon>
        <taxon>Actinomycetes</taxon>
        <taxon>Micrococcales</taxon>
        <taxon>Brevibacteriaceae</taxon>
        <taxon>Brevibacterium</taxon>
    </lineage>
</organism>
<evidence type="ECO:0000313" key="1">
    <source>
        <dbReference type="EMBL" id="UVI35129.1"/>
    </source>
</evidence>